<evidence type="ECO:0000256" key="4">
    <source>
        <dbReference type="PIRSR" id="PIRSR606710-1"/>
    </source>
</evidence>
<feature type="signal peptide" evidence="7">
    <location>
        <begin position="1"/>
        <end position="39"/>
    </location>
</feature>
<dbReference type="Proteomes" id="UP000247792">
    <property type="component" value="Unassembled WGS sequence"/>
</dbReference>
<dbReference type="RefSeq" id="WP_211324302.1">
    <property type="nucleotide sequence ID" value="NZ_QJKB01000003.1"/>
</dbReference>
<dbReference type="GO" id="GO:0004553">
    <property type="term" value="F:hydrolase activity, hydrolyzing O-glycosyl compounds"/>
    <property type="evidence" value="ECO:0007669"/>
    <property type="project" value="InterPro"/>
</dbReference>
<feature type="domain" description="Beta-xylosidase C-terminal Concanavalin A-like" evidence="8">
    <location>
        <begin position="357"/>
        <end position="558"/>
    </location>
</feature>
<evidence type="ECO:0000313" key="9">
    <source>
        <dbReference type="EMBL" id="PXX44215.1"/>
    </source>
</evidence>
<proteinExistence type="inferred from homology"/>
<evidence type="ECO:0000256" key="3">
    <source>
        <dbReference type="ARBA" id="ARBA00023295"/>
    </source>
</evidence>
<dbReference type="PANTHER" id="PTHR42812">
    <property type="entry name" value="BETA-XYLOSIDASE"/>
    <property type="match status" value="1"/>
</dbReference>
<protein>
    <submittedName>
        <fullName evidence="9">Beta-xylosidase</fullName>
    </submittedName>
</protein>
<keyword evidence="7" id="KW-0732">Signal</keyword>
<dbReference type="Pfam" id="PF17851">
    <property type="entry name" value="GH43_C2"/>
    <property type="match status" value="1"/>
</dbReference>
<name>A0A318J813_9BURK</name>
<dbReference type="GO" id="GO:0005975">
    <property type="term" value="P:carbohydrate metabolic process"/>
    <property type="evidence" value="ECO:0007669"/>
    <property type="project" value="InterPro"/>
</dbReference>
<dbReference type="CDD" id="cd09001">
    <property type="entry name" value="GH43_FsAxh1-like"/>
    <property type="match status" value="1"/>
</dbReference>
<dbReference type="Gene3D" id="2.60.120.200">
    <property type="match status" value="1"/>
</dbReference>
<reference evidence="9 10" key="1">
    <citation type="submission" date="2018-05" db="EMBL/GenBank/DDBJ databases">
        <title>Genomic Encyclopedia of Type Strains, Phase IV (KMG-IV): sequencing the most valuable type-strain genomes for metagenomic binning, comparative biology and taxonomic classification.</title>
        <authorList>
            <person name="Goeker M."/>
        </authorList>
    </citation>
    <scope>NUCLEOTIDE SEQUENCE [LARGE SCALE GENOMIC DNA]</scope>
    <source>
        <strain evidence="9 10">DSM 19792</strain>
    </source>
</reference>
<sequence length="561" mass="62441">MTCMMAGLTACLNGCLTGSLSWLLQACLLIASLTTPGFAAEIDTVKTSYQNPIIHADYSDPDVIRVADRYYMTSSSFNSAPGLPLLESADMVHWQLVGHALPQQLPLADFARPQHGNGVWAPCLRYHNHRFWIFYPDPDQGIYVMTAEKFSGPWSTPHLLLAGKGIIDPTPLWDDDGQAYLVHAWARSRAGFNNVLSLRRMNNEATRILDTAGQIIIDGNRLPHYKTLEGPKLYKHQGYYYIFAPAGGVEEGWQSVFRSRHIAGPYEDRIVMAQGTSPTNGPHQGAWVQTPQGTDWFYHFQDKRAYGRIVHLQPMQWKDGWPVIGADINNTGRGEPVLSHAMPLKGNFSFAEPATADEFDKQELGLQWQWNANWKAAWFSLAARSDHLRLYTQYDASFAAEKSLTNAPALLLQKLPSEQFTVDVKLDISQLKNGGSSGLILYGLNYAWLGVRQQEQGSELLLSICSKTAASASASPCTETVRASLPWSNNIAYLRMQVQAGGKTRFYYSTDQQQFIEIGSGFTASMGRWVGAQMGLFSISSDSPASANNFVDIDYFRVTRN</sequence>
<dbReference type="Gene3D" id="2.115.10.20">
    <property type="entry name" value="Glycosyl hydrolase domain, family 43"/>
    <property type="match status" value="1"/>
</dbReference>
<keyword evidence="2 6" id="KW-0378">Hydrolase</keyword>
<dbReference type="InterPro" id="IPR051795">
    <property type="entry name" value="Glycosyl_Hydrlase_43"/>
</dbReference>
<comment type="caution">
    <text evidence="9">The sequence shown here is derived from an EMBL/GenBank/DDBJ whole genome shotgun (WGS) entry which is preliminary data.</text>
</comment>
<evidence type="ECO:0000259" key="8">
    <source>
        <dbReference type="Pfam" id="PF17851"/>
    </source>
</evidence>
<keyword evidence="3 6" id="KW-0326">Glycosidase</keyword>
<feature type="active site" description="Proton donor" evidence="4">
    <location>
        <position position="229"/>
    </location>
</feature>
<keyword evidence="10" id="KW-1185">Reference proteome</keyword>
<dbReference type="InterPro" id="IPR023296">
    <property type="entry name" value="Glyco_hydro_beta-prop_sf"/>
</dbReference>
<dbReference type="AlphaFoldDB" id="A0A318J813"/>
<evidence type="ECO:0000256" key="6">
    <source>
        <dbReference type="RuleBase" id="RU361187"/>
    </source>
</evidence>
<dbReference type="PANTHER" id="PTHR42812:SF12">
    <property type="entry name" value="BETA-XYLOSIDASE-RELATED"/>
    <property type="match status" value="1"/>
</dbReference>
<feature type="active site" description="Proton acceptor" evidence="4">
    <location>
        <position position="60"/>
    </location>
</feature>
<organism evidence="9 10">
    <name type="scientific">Undibacterium pigrum</name>
    <dbReference type="NCBI Taxonomy" id="401470"/>
    <lineage>
        <taxon>Bacteria</taxon>
        <taxon>Pseudomonadati</taxon>
        <taxon>Pseudomonadota</taxon>
        <taxon>Betaproteobacteria</taxon>
        <taxon>Burkholderiales</taxon>
        <taxon>Oxalobacteraceae</taxon>
        <taxon>Undibacterium</taxon>
    </lineage>
</organism>
<dbReference type="EMBL" id="QJKB01000003">
    <property type="protein sequence ID" value="PXX44215.1"/>
    <property type="molecule type" value="Genomic_DNA"/>
</dbReference>
<dbReference type="InterPro" id="IPR041542">
    <property type="entry name" value="GH43_C2"/>
</dbReference>
<gene>
    <name evidence="9" type="ORF">DFR42_103484</name>
</gene>
<dbReference type="InterPro" id="IPR013320">
    <property type="entry name" value="ConA-like_dom_sf"/>
</dbReference>
<dbReference type="SUPFAM" id="SSF75005">
    <property type="entry name" value="Arabinanase/levansucrase/invertase"/>
    <property type="match status" value="1"/>
</dbReference>
<evidence type="ECO:0000256" key="2">
    <source>
        <dbReference type="ARBA" id="ARBA00022801"/>
    </source>
</evidence>
<dbReference type="SUPFAM" id="SSF49899">
    <property type="entry name" value="Concanavalin A-like lectins/glucanases"/>
    <property type="match status" value="1"/>
</dbReference>
<dbReference type="InterPro" id="IPR006710">
    <property type="entry name" value="Glyco_hydro_43"/>
</dbReference>
<evidence type="ECO:0000256" key="5">
    <source>
        <dbReference type="PIRSR" id="PIRSR606710-2"/>
    </source>
</evidence>
<evidence type="ECO:0000256" key="1">
    <source>
        <dbReference type="ARBA" id="ARBA00009865"/>
    </source>
</evidence>
<evidence type="ECO:0000256" key="7">
    <source>
        <dbReference type="SAM" id="SignalP"/>
    </source>
</evidence>
<feature type="site" description="Important for catalytic activity, responsible for pKa modulation of the active site Glu and correct orientation of both the proton donor and substrate" evidence="5">
    <location>
        <position position="168"/>
    </location>
</feature>
<accession>A0A318J813</accession>
<evidence type="ECO:0000313" key="10">
    <source>
        <dbReference type="Proteomes" id="UP000247792"/>
    </source>
</evidence>
<comment type="similarity">
    <text evidence="1 6">Belongs to the glycosyl hydrolase 43 family.</text>
</comment>
<dbReference type="Pfam" id="PF04616">
    <property type="entry name" value="Glyco_hydro_43"/>
    <property type="match status" value="1"/>
</dbReference>
<feature type="chain" id="PRO_5016278123" evidence="7">
    <location>
        <begin position="40"/>
        <end position="561"/>
    </location>
</feature>